<feature type="region of interest" description="Disordered" evidence="1">
    <location>
        <begin position="1"/>
        <end position="49"/>
    </location>
</feature>
<dbReference type="AlphaFoldDB" id="X0V348"/>
<reference evidence="2" key="1">
    <citation type="journal article" date="2014" name="Front. Microbiol.">
        <title>High frequency of phylogenetically diverse reductive dehalogenase-homologous genes in deep subseafloor sedimentary metagenomes.</title>
        <authorList>
            <person name="Kawai M."/>
            <person name="Futagami T."/>
            <person name="Toyoda A."/>
            <person name="Takaki Y."/>
            <person name="Nishi S."/>
            <person name="Hori S."/>
            <person name="Arai W."/>
            <person name="Tsubouchi T."/>
            <person name="Morono Y."/>
            <person name="Uchiyama I."/>
            <person name="Ito T."/>
            <person name="Fujiyama A."/>
            <person name="Inagaki F."/>
            <person name="Takami H."/>
        </authorList>
    </citation>
    <scope>NUCLEOTIDE SEQUENCE</scope>
    <source>
        <strain evidence="2">Expedition CK06-06</strain>
    </source>
</reference>
<accession>X0V348</accession>
<dbReference type="EMBL" id="BARS01022239">
    <property type="protein sequence ID" value="GAG12544.1"/>
    <property type="molecule type" value="Genomic_DNA"/>
</dbReference>
<organism evidence="2">
    <name type="scientific">marine sediment metagenome</name>
    <dbReference type="NCBI Taxonomy" id="412755"/>
    <lineage>
        <taxon>unclassified sequences</taxon>
        <taxon>metagenomes</taxon>
        <taxon>ecological metagenomes</taxon>
    </lineage>
</organism>
<gene>
    <name evidence="2" type="ORF">S01H1_35584</name>
</gene>
<evidence type="ECO:0008006" key="3">
    <source>
        <dbReference type="Google" id="ProtNLM"/>
    </source>
</evidence>
<name>X0V348_9ZZZZ</name>
<comment type="caution">
    <text evidence="2">The sequence shown here is derived from an EMBL/GenBank/DDBJ whole genome shotgun (WGS) entry which is preliminary data.</text>
</comment>
<proteinExistence type="predicted"/>
<dbReference type="InterPro" id="IPR013761">
    <property type="entry name" value="SAM/pointed_sf"/>
</dbReference>
<dbReference type="Gene3D" id="1.10.150.50">
    <property type="entry name" value="Transcription Factor, Ets-1"/>
    <property type="match status" value="1"/>
</dbReference>
<sequence>MSATSTISDNTFGSGLNLSVRTHSTTTDENGKKVTQGKSEIQIKQPGVQEKESSLDNWVAENRLPAQLVQALVELGAEAVEDLVDLDDEDIASLNLKKLQVRRFTRAINALREQE</sequence>
<evidence type="ECO:0000256" key="1">
    <source>
        <dbReference type="SAM" id="MobiDB-lite"/>
    </source>
</evidence>
<evidence type="ECO:0000313" key="2">
    <source>
        <dbReference type="EMBL" id="GAG12544.1"/>
    </source>
</evidence>
<feature type="compositionally biased region" description="Polar residues" evidence="1">
    <location>
        <begin position="1"/>
        <end position="28"/>
    </location>
</feature>
<protein>
    <recommendedName>
        <fullName evidence="3">SAM domain-containing protein</fullName>
    </recommendedName>
</protein>